<comment type="similarity">
    <text evidence="1">Belongs to the small GTPase superfamily. Rab family.</text>
</comment>
<dbReference type="SMART" id="SM00173">
    <property type="entry name" value="RAS"/>
    <property type="match status" value="1"/>
</dbReference>
<dbReference type="PROSITE" id="PS51419">
    <property type="entry name" value="RAB"/>
    <property type="match status" value="1"/>
</dbReference>
<dbReference type="InterPro" id="IPR027417">
    <property type="entry name" value="P-loop_NTPase"/>
</dbReference>
<reference evidence="4" key="1">
    <citation type="submission" date="2025-08" db="UniProtKB">
        <authorList>
            <consortium name="Ensembl"/>
        </authorList>
    </citation>
    <scope>IDENTIFICATION</scope>
</reference>
<accession>A0A8C3F8P0</accession>
<dbReference type="SMART" id="SM00175">
    <property type="entry name" value="RAB"/>
    <property type="match status" value="1"/>
</dbReference>
<evidence type="ECO:0000256" key="2">
    <source>
        <dbReference type="ARBA" id="ARBA00022741"/>
    </source>
</evidence>
<protein>
    <submittedName>
        <fullName evidence="4">Uncharacterized protein</fullName>
    </submittedName>
</protein>
<dbReference type="InterPro" id="IPR001806">
    <property type="entry name" value="Small_GTPase"/>
</dbReference>
<dbReference type="Pfam" id="PF00071">
    <property type="entry name" value="Ras"/>
    <property type="match status" value="1"/>
</dbReference>
<dbReference type="PANTHER" id="PTHR47978">
    <property type="match status" value="1"/>
</dbReference>
<evidence type="ECO:0000313" key="4">
    <source>
        <dbReference type="Ensembl" id="ENSCPBP00000004829.1"/>
    </source>
</evidence>
<dbReference type="InterPro" id="IPR005225">
    <property type="entry name" value="Small_GTP-bd"/>
</dbReference>
<dbReference type="SMART" id="SM00174">
    <property type="entry name" value="RHO"/>
    <property type="match status" value="1"/>
</dbReference>
<evidence type="ECO:0000256" key="3">
    <source>
        <dbReference type="ARBA" id="ARBA00023134"/>
    </source>
</evidence>
<keyword evidence="5" id="KW-1185">Reference proteome</keyword>
<name>A0A8C3F8P0_CHRPI</name>
<evidence type="ECO:0000313" key="5">
    <source>
        <dbReference type="Proteomes" id="UP000694380"/>
    </source>
</evidence>
<proteinExistence type="inferred from homology"/>
<dbReference type="CDD" id="cd00154">
    <property type="entry name" value="Rab"/>
    <property type="match status" value="1"/>
</dbReference>
<dbReference type="PRINTS" id="PR00449">
    <property type="entry name" value="RASTRNSFRMNG"/>
</dbReference>
<dbReference type="GeneTree" id="ENSGT00940000161833"/>
<evidence type="ECO:0000256" key="1">
    <source>
        <dbReference type="ARBA" id="ARBA00006270"/>
    </source>
</evidence>
<dbReference type="OrthoDB" id="28034at2759"/>
<dbReference type="Ensembl" id="ENSCPBT00000005884.1">
    <property type="protein sequence ID" value="ENSCPBP00000004829.1"/>
    <property type="gene ID" value="ENSCPBG00000003880.1"/>
</dbReference>
<dbReference type="SMART" id="SM00176">
    <property type="entry name" value="RAN"/>
    <property type="match status" value="1"/>
</dbReference>
<sequence length="222" mass="24179">MATVPPPDLKFKLILLGDFGVGKTTLFHRIRVGRFLQGAHAPNEHLAICKRTVQLSHPPIPGLAQISLWDTAGEERFLSLSSCYYRDTDAVLLLYSAQSQLSFDSLPHWVYVARQYCPDAPIFLLGNKTDLEPRLPEDKAEKFSVEHRIAGRFNVSAKTGRAGLPPSPHAAWELGPQMGSVRLGGAGALPQPCAPPCPWAREFRLSPVQPLASGGGGQVHPC</sequence>
<dbReference type="GO" id="GO:0005525">
    <property type="term" value="F:GTP binding"/>
    <property type="evidence" value="ECO:0007669"/>
    <property type="project" value="UniProtKB-KW"/>
</dbReference>
<dbReference type="AlphaFoldDB" id="A0A8C3F8P0"/>
<dbReference type="Gene3D" id="3.40.50.300">
    <property type="entry name" value="P-loop containing nucleotide triphosphate hydrolases"/>
    <property type="match status" value="1"/>
</dbReference>
<gene>
    <name evidence="4" type="primary">LOC101941377</name>
</gene>
<dbReference type="OMA" id="YFEISAF"/>
<keyword evidence="3" id="KW-0342">GTP-binding</keyword>
<keyword evidence="2" id="KW-0547">Nucleotide-binding</keyword>
<organism evidence="4 5">
    <name type="scientific">Chrysemys picta bellii</name>
    <name type="common">Western painted turtle</name>
    <name type="synonym">Emys bellii</name>
    <dbReference type="NCBI Taxonomy" id="8478"/>
    <lineage>
        <taxon>Eukaryota</taxon>
        <taxon>Metazoa</taxon>
        <taxon>Chordata</taxon>
        <taxon>Craniata</taxon>
        <taxon>Vertebrata</taxon>
        <taxon>Euteleostomi</taxon>
        <taxon>Archelosauria</taxon>
        <taxon>Testudinata</taxon>
        <taxon>Testudines</taxon>
        <taxon>Cryptodira</taxon>
        <taxon>Durocryptodira</taxon>
        <taxon>Testudinoidea</taxon>
        <taxon>Emydidae</taxon>
        <taxon>Chrysemys</taxon>
    </lineage>
</organism>
<dbReference type="Proteomes" id="UP000694380">
    <property type="component" value="Unplaced"/>
</dbReference>
<dbReference type="GO" id="GO:0003924">
    <property type="term" value="F:GTPase activity"/>
    <property type="evidence" value="ECO:0007669"/>
    <property type="project" value="InterPro"/>
</dbReference>
<dbReference type="NCBIfam" id="TIGR00231">
    <property type="entry name" value="small_GTP"/>
    <property type="match status" value="1"/>
</dbReference>
<dbReference type="SUPFAM" id="SSF52540">
    <property type="entry name" value="P-loop containing nucleoside triphosphate hydrolases"/>
    <property type="match status" value="1"/>
</dbReference>
<reference evidence="4" key="2">
    <citation type="submission" date="2025-09" db="UniProtKB">
        <authorList>
            <consortium name="Ensembl"/>
        </authorList>
    </citation>
    <scope>IDENTIFICATION</scope>
</reference>